<dbReference type="RefSeq" id="XP_018708001.1">
    <property type="nucleotide sequence ID" value="XM_018845235.1"/>
</dbReference>
<evidence type="ECO:0000256" key="2">
    <source>
        <dbReference type="SAM" id="SignalP"/>
    </source>
</evidence>
<dbReference type="PANTHER" id="PTHR10837">
    <property type="entry name" value="PEPTIDYLARGININE DEIMINASE"/>
    <property type="match status" value="1"/>
</dbReference>
<dbReference type="SUPFAM" id="SSF110083">
    <property type="entry name" value="Peptidylarginine deiminase Pad4, middle domain"/>
    <property type="match status" value="1"/>
</dbReference>
<feature type="compositionally biased region" description="Basic and acidic residues" evidence="1">
    <location>
        <begin position="593"/>
        <end position="606"/>
    </location>
</feature>
<feature type="region of interest" description="Disordered" evidence="1">
    <location>
        <begin position="500"/>
        <end position="519"/>
    </location>
</feature>
<dbReference type="InterPro" id="IPR013530">
    <property type="entry name" value="PAD_C"/>
</dbReference>
<reference evidence="4 5" key="1">
    <citation type="journal article" date="2016" name="Genome Biol. Evol.">
        <title>Divergent and convergent evolution of fungal pathogenicity.</title>
        <authorList>
            <person name="Shang Y."/>
            <person name="Xiao G."/>
            <person name="Zheng P."/>
            <person name="Cen K."/>
            <person name="Zhan S."/>
            <person name="Wang C."/>
        </authorList>
    </citation>
    <scope>NUCLEOTIDE SEQUENCE [LARGE SCALE GENOMIC DNA]</scope>
    <source>
        <strain evidence="4 5">ARSEF 2679</strain>
    </source>
</reference>
<name>A0A168DFN8_CORFA</name>
<evidence type="ECO:0000313" key="5">
    <source>
        <dbReference type="Proteomes" id="UP000076744"/>
    </source>
</evidence>
<evidence type="ECO:0000313" key="4">
    <source>
        <dbReference type="EMBL" id="OAA72555.1"/>
    </source>
</evidence>
<dbReference type="Pfam" id="PF03068">
    <property type="entry name" value="PAD"/>
    <property type="match status" value="2"/>
</dbReference>
<dbReference type="OrthoDB" id="5102063at2759"/>
<dbReference type="GO" id="GO:0004668">
    <property type="term" value="F:protein-arginine deiminase activity"/>
    <property type="evidence" value="ECO:0007669"/>
    <property type="project" value="InterPro"/>
</dbReference>
<dbReference type="EMBL" id="AZHB01000002">
    <property type="protein sequence ID" value="OAA72555.1"/>
    <property type="molecule type" value="Genomic_DNA"/>
</dbReference>
<feature type="region of interest" description="Disordered" evidence="1">
    <location>
        <begin position="593"/>
        <end position="704"/>
    </location>
</feature>
<dbReference type="InterPro" id="IPR004303">
    <property type="entry name" value="PAD"/>
</dbReference>
<accession>A0A168DFN8</accession>
<feature type="chain" id="PRO_5012272197" evidence="2">
    <location>
        <begin position="16"/>
        <end position="815"/>
    </location>
</feature>
<sequence>MRLSLILGGLQLASAAAHGKCRPKGSTATNSTKLAVTILADTNRDGKVDVTGDTDIAGKETWTNEVGALFLANIVDTDRRCSSKITGRCASQLGAIFNETEPPEVPVLDTKLVDPPADPKEADKWLKSLEKDKQDMVRNFGVSGGGEYMKINEVDRKISACHDASDNILRNATYLAPLRTRPIPGLSDSATGTVSVTRSVAASKVRLFHKPSADGKWEFVAANHTFTAAELKAGLELGIDGRDVRRPGGWDGKATVEFKVTDKGQEVRDSVALRVAPVLTQHHGQAAKQLVTGQLDSAGYKSEDGKTDIPPSRDAAQKQFVEDFGKAGASVSLHTFEGCDERWVQDIFEPGYMSIPGPDGGRPVGLHVMIRSAQQHRAAGRMVFSELRSGTVGAVQHLADGDTTDSTGNLETVPPHQGAGGKSFSAGRAVLGSQDGTKPHMFAFLEAQEAQAPIELDTTWLSVGHTDEFVQFLPSKSAKLGWVMVVSDPRQGVEILKKAQAAGHGKEKATSRKRSPADPARWNITTTIDDLLGQRLFEKDQNTTAGYIDRNVEILKRETGLTDEDIIRLPGMYTLDEGYLGVVDPWVYQETKGAEDAGAVEEKPDDAGTTEEDAGKAGASGEKEDKTNDAAQITRRRDEDRKTGGGLSILDAGTPPGERKAKAAAMAATNPHGAAEAPRRLRRRQDDSGRTGGGLSVLDAGTPPSQRKAKAAAMAAAKPHGGRAERRQEEIYKVGALYPATVNSVVVDDKTIIAPNPWGPVIDGKDVMAAATEEAYAKAGYTVRYVDEWFTHHNNGGEVHCGTNVIRHLTDDKWW</sequence>
<feature type="domain" description="Protein-arginine deiminase C-terminal" evidence="3">
    <location>
        <begin position="727"/>
        <end position="815"/>
    </location>
</feature>
<organism evidence="4 5">
    <name type="scientific">Cordyceps fumosorosea (strain ARSEF 2679)</name>
    <name type="common">Isaria fumosorosea</name>
    <dbReference type="NCBI Taxonomy" id="1081104"/>
    <lineage>
        <taxon>Eukaryota</taxon>
        <taxon>Fungi</taxon>
        <taxon>Dikarya</taxon>
        <taxon>Ascomycota</taxon>
        <taxon>Pezizomycotina</taxon>
        <taxon>Sordariomycetes</taxon>
        <taxon>Hypocreomycetidae</taxon>
        <taxon>Hypocreales</taxon>
        <taxon>Cordycipitaceae</taxon>
        <taxon>Cordyceps</taxon>
    </lineage>
</organism>
<dbReference type="PANTHER" id="PTHR10837:SF8">
    <property type="entry name" value="PROTEIN-ARGININE DEIMINASE"/>
    <property type="match status" value="1"/>
</dbReference>
<dbReference type="SUPFAM" id="SSF55909">
    <property type="entry name" value="Pentein"/>
    <property type="match status" value="2"/>
</dbReference>
<keyword evidence="2" id="KW-0732">Signal</keyword>
<proteinExistence type="predicted"/>
<dbReference type="AlphaFoldDB" id="A0A168DFN8"/>
<protein>
    <submittedName>
        <fullName evidence="4">Protein-arginine deiminase</fullName>
    </submittedName>
</protein>
<dbReference type="Gene3D" id="3.75.10.10">
    <property type="entry name" value="L-arginine/glycine Amidinotransferase, Chain A"/>
    <property type="match status" value="1"/>
</dbReference>
<dbReference type="GO" id="GO:0005737">
    <property type="term" value="C:cytoplasm"/>
    <property type="evidence" value="ECO:0007669"/>
    <property type="project" value="InterPro"/>
</dbReference>
<dbReference type="STRING" id="1081104.A0A168DFN8"/>
<feature type="signal peptide" evidence="2">
    <location>
        <begin position="1"/>
        <end position="15"/>
    </location>
</feature>
<evidence type="ECO:0000256" key="1">
    <source>
        <dbReference type="SAM" id="MobiDB-lite"/>
    </source>
</evidence>
<dbReference type="Proteomes" id="UP000076744">
    <property type="component" value="Unassembled WGS sequence"/>
</dbReference>
<dbReference type="InterPro" id="IPR036556">
    <property type="entry name" value="PAD_central_sf"/>
</dbReference>
<keyword evidence="5" id="KW-1185">Reference proteome</keyword>
<dbReference type="GO" id="GO:0005509">
    <property type="term" value="F:calcium ion binding"/>
    <property type="evidence" value="ECO:0007669"/>
    <property type="project" value="InterPro"/>
</dbReference>
<gene>
    <name evidence="4" type="ORF">ISF_01628</name>
</gene>
<evidence type="ECO:0000259" key="3">
    <source>
        <dbReference type="Pfam" id="PF03068"/>
    </source>
</evidence>
<feature type="domain" description="Protein-arginine deiminase C-terminal" evidence="3">
    <location>
        <begin position="267"/>
        <end position="576"/>
    </location>
</feature>
<dbReference type="GeneID" id="30017920"/>
<comment type="caution">
    <text evidence="4">The sequence shown here is derived from an EMBL/GenBank/DDBJ whole genome shotgun (WGS) entry which is preliminary data.</text>
</comment>